<dbReference type="GO" id="GO:0009103">
    <property type="term" value="P:lipopolysaccharide biosynthetic process"/>
    <property type="evidence" value="ECO:0007669"/>
    <property type="project" value="TreeGrafter"/>
</dbReference>
<dbReference type="SUPFAM" id="SSF53756">
    <property type="entry name" value="UDP-Glycosyltransferase/glycogen phosphorylase"/>
    <property type="match status" value="1"/>
</dbReference>
<dbReference type="GO" id="GO:0016757">
    <property type="term" value="F:glycosyltransferase activity"/>
    <property type="evidence" value="ECO:0007669"/>
    <property type="project" value="InterPro"/>
</dbReference>
<dbReference type="EMBL" id="CP098248">
    <property type="protein sequence ID" value="WAV96512.1"/>
    <property type="molecule type" value="Genomic_DNA"/>
</dbReference>
<dbReference type="InterPro" id="IPR001296">
    <property type="entry name" value="Glyco_trans_1"/>
</dbReference>
<gene>
    <name evidence="4" type="ORF">NB645_06650</name>
    <name evidence="3" type="ORF">NB646_07905</name>
</gene>
<organism evidence="3">
    <name type="scientific">Oxalobacter aliiformigenes</name>
    <dbReference type="NCBI Taxonomy" id="2946593"/>
    <lineage>
        <taxon>Bacteria</taxon>
        <taxon>Pseudomonadati</taxon>
        <taxon>Pseudomonadota</taxon>
        <taxon>Betaproteobacteria</taxon>
        <taxon>Burkholderiales</taxon>
        <taxon>Oxalobacteraceae</taxon>
        <taxon>Oxalobacter</taxon>
    </lineage>
</organism>
<dbReference type="Proteomes" id="UP001164819">
    <property type="component" value="Chromosome"/>
</dbReference>
<dbReference type="AlphaFoldDB" id="A0A9E9LMF1"/>
<accession>A0A9E9LMF1</accession>
<dbReference type="Gene3D" id="3.40.50.2000">
    <property type="entry name" value="Glycogen Phosphorylase B"/>
    <property type="match status" value="1"/>
</dbReference>
<dbReference type="PANTHER" id="PTHR46401">
    <property type="entry name" value="GLYCOSYLTRANSFERASE WBBK-RELATED"/>
    <property type="match status" value="1"/>
</dbReference>
<reference evidence="4" key="1">
    <citation type="journal article" date="2022" name="Front. Microbiol.">
        <title>New perspectives on an old grouping: The genomic and phenotypic variability of Oxalobacter formigenes and the implications for calcium oxalate stone prevention.</title>
        <authorList>
            <person name="Chmiel J.A."/>
            <person name="Carr C."/>
            <person name="Stuivenberg G.A."/>
            <person name="Venema R."/>
            <person name="Chanyi R.M."/>
            <person name="Al K.F."/>
            <person name="Giguere D."/>
            <person name="Say H."/>
            <person name="Akouris P.P."/>
            <person name="Dominguez Romero S.A."/>
            <person name="Kwong A."/>
            <person name="Tai V."/>
            <person name="Koval S.F."/>
            <person name="Razvi H."/>
            <person name="Bjazevic J."/>
            <person name="Burton J.P."/>
        </authorList>
    </citation>
    <scope>NUCLEOTIDE SEQUENCE</scope>
    <source>
        <strain evidence="4">HOxNP-1</strain>
    </source>
</reference>
<dbReference type="RefSeq" id="WP_269263990.1">
    <property type="nucleotide sequence ID" value="NZ_CP098248.1"/>
</dbReference>
<feature type="domain" description="Glycosyl transferase family 1" evidence="2">
    <location>
        <begin position="218"/>
        <end position="374"/>
    </location>
</feature>
<keyword evidence="1" id="KW-0808">Transferase</keyword>
<evidence type="ECO:0000313" key="3">
    <source>
        <dbReference type="EMBL" id="WAV90764.1"/>
    </source>
</evidence>
<sequence>MRILIDMQAAQNISSHRGIGRYIVGFAKGLIASCNHHEIFLLFNAAYPQEISRLESIFRPILPKEHLLFWHSPVCCFPDVNDDEIEWHEKCCGKIYAFTVMKYHIDLLINGGIFHDILEMDGAHGLPFLAGKVKLAVVVYDFLPFQDSKCMPNDLSLQKMFHRRYEYYQFMDVFLCISDFTASECRRYFPNRNIVSISSAADAVAENIRNIDLTPFILDKPFILYAGGMDERKNVGLLIEAFGKMTLAVRQKHQLVIVCGRNPHGKMQILGKLAEMGIKDDDVKLLNYVTDNELAWLYSNCKLFVFPSLAEGFGLPPLEAMMNGAPVIASNATSLPEIIGMNEALFDPTDVESLRGKMERALTDECFLEILRQNSNIQTQKFSWKLTGKRAIDAFENAEFTSRKTDRTSIKKEDLLQLLRELSLPGLSVVLMQDLARSVVRSLQYTGEESVLDVIN</sequence>
<dbReference type="Pfam" id="PF00534">
    <property type="entry name" value="Glycos_transf_1"/>
    <property type="match status" value="1"/>
</dbReference>
<protein>
    <submittedName>
        <fullName evidence="3">Glycosyltransferase family 4 protein</fullName>
    </submittedName>
</protein>
<keyword evidence="5" id="KW-1185">Reference proteome</keyword>
<reference evidence="3" key="2">
    <citation type="journal article" date="2022" name="Front. Microbiol.">
        <title>New perspectives on an old grouping: The genomic and phenotypic variability of Oxalobacter formigenes and the implications for calcium oxalate stone prevention.</title>
        <authorList>
            <person name="Chmiel J.A."/>
            <person name="Carr C."/>
            <person name="Stuivenberg G.A."/>
            <person name="Venema R."/>
            <person name="Chanyi R.M."/>
            <person name="Al K.F."/>
            <person name="Giguere D."/>
            <person name="Say H."/>
            <person name="Akouris P.P."/>
            <person name="Dominguez Romero S.A."/>
            <person name="Kwong A."/>
            <person name="Tai V."/>
            <person name="Koval S.F."/>
            <person name="Razvi H."/>
            <person name="Bjazevic J."/>
            <person name="Burton J.P."/>
        </authorList>
    </citation>
    <scope>NUCLEOTIDE SEQUENCE</scope>
    <source>
        <strain evidence="3">OxK</strain>
    </source>
</reference>
<dbReference type="Proteomes" id="UP001164794">
    <property type="component" value="Chromosome"/>
</dbReference>
<evidence type="ECO:0000313" key="4">
    <source>
        <dbReference type="EMBL" id="WAV96512.1"/>
    </source>
</evidence>
<proteinExistence type="predicted"/>
<dbReference type="PANTHER" id="PTHR46401:SF2">
    <property type="entry name" value="GLYCOSYLTRANSFERASE WBBK-RELATED"/>
    <property type="match status" value="1"/>
</dbReference>
<evidence type="ECO:0000313" key="5">
    <source>
        <dbReference type="Proteomes" id="UP001164794"/>
    </source>
</evidence>
<name>A0A9E9LMF1_9BURK</name>
<dbReference type="EMBL" id="CP098251">
    <property type="protein sequence ID" value="WAV90764.1"/>
    <property type="molecule type" value="Genomic_DNA"/>
</dbReference>
<evidence type="ECO:0000259" key="2">
    <source>
        <dbReference type="Pfam" id="PF00534"/>
    </source>
</evidence>
<dbReference type="CDD" id="cd03809">
    <property type="entry name" value="GT4_MtfB-like"/>
    <property type="match status" value="1"/>
</dbReference>
<evidence type="ECO:0000256" key="1">
    <source>
        <dbReference type="ARBA" id="ARBA00022679"/>
    </source>
</evidence>